<name>A0A319DUU8_ASPSB</name>
<feature type="region of interest" description="Disordered" evidence="1">
    <location>
        <begin position="62"/>
        <end position="87"/>
    </location>
</feature>
<evidence type="ECO:0000313" key="2">
    <source>
        <dbReference type="EMBL" id="PYI01502.1"/>
    </source>
</evidence>
<dbReference type="EMBL" id="KZ826414">
    <property type="protein sequence ID" value="PYI01502.1"/>
    <property type="molecule type" value="Genomic_DNA"/>
</dbReference>
<accession>A0A319DUU8</accession>
<proteinExistence type="predicted"/>
<dbReference type="Proteomes" id="UP000248423">
    <property type="component" value="Unassembled WGS sequence"/>
</dbReference>
<keyword evidence="3" id="KW-1185">Reference proteome</keyword>
<reference evidence="2 3" key="1">
    <citation type="submission" date="2018-02" db="EMBL/GenBank/DDBJ databases">
        <title>The genomes of Aspergillus section Nigri reveals drivers in fungal speciation.</title>
        <authorList>
            <consortium name="DOE Joint Genome Institute"/>
            <person name="Vesth T.C."/>
            <person name="Nybo J."/>
            <person name="Theobald S."/>
            <person name="Brandl J."/>
            <person name="Frisvad J.C."/>
            <person name="Nielsen K.F."/>
            <person name="Lyhne E.K."/>
            <person name="Kogle M.E."/>
            <person name="Kuo A."/>
            <person name="Riley R."/>
            <person name="Clum A."/>
            <person name="Nolan M."/>
            <person name="Lipzen A."/>
            <person name="Salamov A."/>
            <person name="Henrissat B."/>
            <person name="Wiebenga A."/>
            <person name="De vries R.P."/>
            <person name="Grigoriev I.V."/>
            <person name="Mortensen U.H."/>
            <person name="Andersen M.R."/>
            <person name="Baker S.E."/>
        </authorList>
    </citation>
    <scope>NUCLEOTIDE SEQUENCE [LARGE SCALE GENOMIC DNA]</scope>
    <source>
        <strain evidence="2 3">CBS 121057</strain>
    </source>
</reference>
<evidence type="ECO:0000313" key="3">
    <source>
        <dbReference type="Proteomes" id="UP000248423"/>
    </source>
</evidence>
<feature type="region of interest" description="Disordered" evidence="1">
    <location>
        <begin position="1"/>
        <end position="44"/>
    </location>
</feature>
<dbReference type="VEuPathDB" id="FungiDB:BO78DRAFT_423476"/>
<organism evidence="2 3">
    <name type="scientific">Aspergillus sclerotiicarbonarius (strain CBS 121057 / IBT 28362)</name>
    <dbReference type="NCBI Taxonomy" id="1448318"/>
    <lineage>
        <taxon>Eukaryota</taxon>
        <taxon>Fungi</taxon>
        <taxon>Dikarya</taxon>
        <taxon>Ascomycota</taxon>
        <taxon>Pezizomycotina</taxon>
        <taxon>Eurotiomycetes</taxon>
        <taxon>Eurotiomycetidae</taxon>
        <taxon>Eurotiales</taxon>
        <taxon>Aspergillaceae</taxon>
        <taxon>Aspergillus</taxon>
        <taxon>Aspergillus subgen. Circumdati</taxon>
    </lineage>
</organism>
<evidence type="ECO:0000256" key="1">
    <source>
        <dbReference type="SAM" id="MobiDB-lite"/>
    </source>
</evidence>
<protein>
    <submittedName>
        <fullName evidence="2">Uncharacterized protein</fullName>
    </submittedName>
</protein>
<feature type="compositionally biased region" description="Low complexity" evidence="1">
    <location>
        <begin position="12"/>
        <end position="39"/>
    </location>
</feature>
<feature type="compositionally biased region" description="Pro residues" evidence="1">
    <location>
        <begin position="1"/>
        <end position="11"/>
    </location>
</feature>
<sequence length="108" mass="11634">MPPISSPPSPSTLPTIPTTNTKPPHNIPSTKITISSLPTNPTPTSLPPDFFPRYFFSPSYQTRPSISRRESFTPPPTPAYTPVMGSPVLKPVGVRNGDVHGEVEGLDL</sequence>
<dbReference type="AlphaFoldDB" id="A0A319DUU8"/>
<gene>
    <name evidence="2" type="ORF">BO78DRAFT_423476</name>
</gene>